<dbReference type="eggNOG" id="COG0419">
    <property type="taxonomic scope" value="Bacteria"/>
</dbReference>
<proteinExistence type="predicted"/>
<organism evidence="3 4">
    <name type="scientific">Actinokineospora spheciospongiae</name>
    <dbReference type="NCBI Taxonomy" id="909613"/>
    <lineage>
        <taxon>Bacteria</taxon>
        <taxon>Bacillati</taxon>
        <taxon>Actinomycetota</taxon>
        <taxon>Actinomycetes</taxon>
        <taxon>Pseudonocardiales</taxon>
        <taxon>Pseudonocardiaceae</taxon>
        <taxon>Actinokineospora</taxon>
    </lineage>
</organism>
<dbReference type="Pfam" id="PF20248">
    <property type="entry name" value="DUF6603"/>
    <property type="match status" value="1"/>
</dbReference>
<dbReference type="STRING" id="909613.UO65_4873"/>
<feature type="domain" description="DUF6603" evidence="2">
    <location>
        <begin position="439"/>
        <end position="1010"/>
    </location>
</feature>
<dbReference type="AlphaFoldDB" id="W7IG44"/>
<dbReference type="InterPro" id="IPR046538">
    <property type="entry name" value="DUF6603"/>
</dbReference>
<protein>
    <submittedName>
        <fullName evidence="3">Putative transcriptional activator SRCAP-like protein</fullName>
    </submittedName>
</protein>
<dbReference type="OrthoDB" id="535891at2"/>
<sequence>MSTPVPRNAQQQLVREVELVLEPLLLAAGGQWHLDALLEALGWDLSALPGGADLTGWLKDVTTAAQGITDLVEDPPQSLEDLVRVLQTAAAAFQAVRSIPAGIKAVDPQAVVRDLVDHLVVSYLVKHHQTLYHCLVLLGVVVPAADAPAQQATSVDGVPVRLPRSRSAVRPEKLLALVTDPVGTLTAEYGGLSLATEASAEAVAAKLLPRLGELLRSLGVESLVGLGDPDGSGLAGDGIAIGNRMLTLSKEVGDDRVSAVLGLTAAIASGETGGLGVVLVPSGAVAVEQVFGGWSLHADLSAAGPGVAIGPQGVTVSGGAPPHIGLTVELRRADGAPPLALGSATGTRLEIGDPRVWVAAELDPPADQPLDPAAQADVEVGVVARKAAVVIAGGDGDGFLGSVLPADGLRAEFELGLVWSRRGGLRFSGSAGLEAALPVHVRLGPLEVRDITVALVAGTDGLRATATGTARVELGPVKATVEKMGIAGTLAPAPGRDGNLGPIAAGAAFEPPKGIAIEVNAGPVTGGGYLFADHTKGEYAGAVALKLQALALRAVGILTTRMPDGSDGFSLLLIVSAEFTPIQLGFGFTLNGVGGLIGVNRRVDTDALRAGLTSGALDSILFPKDPLGKAGELVASLGAVFPVAKGRHVVGPMVKIGWGTPTLVTLDVALLLELPTPLRLAILGKLHMALPSEDKALVVINVDLLGVVDFEQGTAAVDARLRDSRIAAFPISGGLAMRANWLGKPAFALSVGGFHPRFTPPPGFPKVDRVQIALLSGDNPRLRMESYLALTSNTAQIGARVDLYAAALGFSVAGMLSFDALLQFEPFRFEVDIAGSLSLKKGSKQLLLVRVELGLSGPNRWHARGLARAEILFFDVEISFDRWFGKALPGAEQPAAVALLERVEQALADPGSWSAQLPHNGRPAVTVRKVPAAQGTLLAHPTGTLAVTQRVAPLGVTLENYGRAPIAGAKRFDLTSITVRGKAGGTGTALSTEEVREYFAPGEFFALDDSEKLARPSFEELQAGRRTVAAPRRAFDETGFETDTEPEEIVIDAPATATPAALRAARRVSNPVDPASVEVVSVGTTQADTMAVNAAPVDAVPGGAARDPRRAVAPSPAARAAARAAVRRTGKSRFAAQAPTPLVVADPDYAVVGAGLRAEHHPTWTEAREAALARAADAPAQPFTTQAAPPTQAALSTQAAPPADAGAAARFAAPAGRTGRVRVVPVAPAASGGTR</sequence>
<evidence type="ECO:0000313" key="4">
    <source>
        <dbReference type="Proteomes" id="UP000019277"/>
    </source>
</evidence>
<gene>
    <name evidence="3" type="ORF">UO65_4873</name>
</gene>
<dbReference type="EMBL" id="AYXG01000184">
    <property type="protein sequence ID" value="EWC59870.1"/>
    <property type="molecule type" value="Genomic_DNA"/>
</dbReference>
<evidence type="ECO:0000259" key="2">
    <source>
        <dbReference type="Pfam" id="PF20248"/>
    </source>
</evidence>
<evidence type="ECO:0000256" key="1">
    <source>
        <dbReference type="SAM" id="MobiDB-lite"/>
    </source>
</evidence>
<reference evidence="3 4" key="1">
    <citation type="journal article" date="2014" name="Genome Announc.">
        <title>Draft Genome Sequence of the Antitrypanosomally Active Sponge-Associated Bacterium Actinokineospora sp. Strain EG49.</title>
        <authorList>
            <person name="Harjes J."/>
            <person name="Ryu T."/>
            <person name="Abdelmohsen U.R."/>
            <person name="Moitinho-Silva L."/>
            <person name="Horn H."/>
            <person name="Ravasi T."/>
            <person name="Hentschel U."/>
        </authorList>
    </citation>
    <scope>NUCLEOTIDE SEQUENCE [LARGE SCALE GENOMIC DNA]</scope>
    <source>
        <strain evidence="3 4">EG49</strain>
    </source>
</reference>
<dbReference type="PATRIC" id="fig|909613.9.peg.4871"/>
<dbReference type="Proteomes" id="UP000019277">
    <property type="component" value="Unassembled WGS sequence"/>
</dbReference>
<evidence type="ECO:0000313" key="3">
    <source>
        <dbReference type="EMBL" id="EWC59870.1"/>
    </source>
</evidence>
<keyword evidence="4" id="KW-1185">Reference proteome</keyword>
<dbReference type="RefSeq" id="WP_035286474.1">
    <property type="nucleotide sequence ID" value="NZ_AYXG01000184.1"/>
</dbReference>
<comment type="caution">
    <text evidence="3">The sequence shown here is derived from an EMBL/GenBank/DDBJ whole genome shotgun (WGS) entry which is preliminary data.</text>
</comment>
<feature type="region of interest" description="Disordered" evidence="1">
    <location>
        <begin position="1176"/>
        <end position="1201"/>
    </location>
</feature>
<name>W7IG44_9PSEU</name>
<accession>W7IG44</accession>